<evidence type="ECO:0000313" key="2">
    <source>
        <dbReference type="EMBL" id="MCO1653523.1"/>
    </source>
</evidence>
<dbReference type="PROSITE" id="PS51186">
    <property type="entry name" value="GNAT"/>
    <property type="match status" value="1"/>
</dbReference>
<dbReference type="Proteomes" id="UP001165283">
    <property type="component" value="Unassembled WGS sequence"/>
</dbReference>
<evidence type="ECO:0000259" key="1">
    <source>
        <dbReference type="PROSITE" id="PS51186"/>
    </source>
</evidence>
<gene>
    <name evidence="2" type="ORF">KDL28_00490</name>
</gene>
<dbReference type="SUPFAM" id="SSF55729">
    <property type="entry name" value="Acyl-CoA N-acyltransferases (Nat)"/>
    <property type="match status" value="1"/>
</dbReference>
<dbReference type="InterPro" id="IPR000182">
    <property type="entry name" value="GNAT_dom"/>
</dbReference>
<dbReference type="InterPro" id="IPR016181">
    <property type="entry name" value="Acyl_CoA_acyltransferase"/>
</dbReference>
<dbReference type="Gene3D" id="3.40.630.30">
    <property type="match status" value="1"/>
</dbReference>
<accession>A0ABT0ZS32</accession>
<dbReference type="PANTHER" id="PTHR43792">
    <property type="entry name" value="GNAT FAMILY, PUTATIVE (AFU_ORTHOLOGUE AFUA_3G00765)-RELATED-RELATED"/>
    <property type="match status" value="1"/>
</dbReference>
<evidence type="ECO:0000313" key="3">
    <source>
        <dbReference type="Proteomes" id="UP001165283"/>
    </source>
</evidence>
<organism evidence="2 3">
    <name type="scientific">Pseudonocardia humida</name>
    <dbReference type="NCBI Taxonomy" id="2800819"/>
    <lineage>
        <taxon>Bacteria</taxon>
        <taxon>Bacillati</taxon>
        <taxon>Actinomycetota</taxon>
        <taxon>Actinomycetes</taxon>
        <taxon>Pseudonocardiales</taxon>
        <taxon>Pseudonocardiaceae</taxon>
        <taxon>Pseudonocardia</taxon>
    </lineage>
</organism>
<sequence length="200" mass="22541">MAVIFPHDQLGPDTGFTALRTGRLVLRRFGAADLPAFVAYRSDPAIARYQGWEAPYPMERARRMLAELDQEHPDTPGRWFQFAVALPGTDELVGDCGVHVPLERPCQAELGFTFAAAHHGRGYATEAVRRVLDYLFLDRGKHRVTASCDDRNARSAALLRRVGMRREGLQLQSTWSKGEWTNDELYAVLHHEWPGGSRRA</sequence>
<comment type="caution">
    <text evidence="2">The sequence shown here is derived from an EMBL/GenBank/DDBJ whole genome shotgun (WGS) entry which is preliminary data.</text>
</comment>
<protein>
    <submittedName>
        <fullName evidence="2">GNAT family N-acetyltransferase</fullName>
    </submittedName>
</protein>
<dbReference type="InterPro" id="IPR051531">
    <property type="entry name" value="N-acetyltransferase"/>
</dbReference>
<dbReference type="PANTHER" id="PTHR43792:SF1">
    <property type="entry name" value="N-ACETYLTRANSFERASE DOMAIN-CONTAINING PROTEIN"/>
    <property type="match status" value="1"/>
</dbReference>
<feature type="domain" description="N-acetyltransferase" evidence="1">
    <location>
        <begin position="24"/>
        <end position="192"/>
    </location>
</feature>
<keyword evidence="3" id="KW-1185">Reference proteome</keyword>
<reference evidence="2" key="1">
    <citation type="submission" date="2021-04" db="EMBL/GenBank/DDBJ databases">
        <title>Pseudonocardia sp. nov., isolated from sandy soil of mangrove forest.</title>
        <authorList>
            <person name="Zan Z."/>
            <person name="Huang R."/>
            <person name="Liu W."/>
        </authorList>
    </citation>
    <scope>NUCLEOTIDE SEQUENCE</scope>
    <source>
        <strain evidence="2">S2-4</strain>
    </source>
</reference>
<dbReference type="EMBL" id="JAGSOV010000003">
    <property type="protein sequence ID" value="MCO1653523.1"/>
    <property type="molecule type" value="Genomic_DNA"/>
</dbReference>
<proteinExistence type="predicted"/>
<dbReference type="Pfam" id="PF13302">
    <property type="entry name" value="Acetyltransf_3"/>
    <property type="match status" value="1"/>
</dbReference>
<dbReference type="RefSeq" id="WP_252435116.1">
    <property type="nucleotide sequence ID" value="NZ_JAGSOV010000003.1"/>
</dbReference>
<name>A0ABT0ZS32_9PSEU</name>